<dbReference type="GeneID" id="111250816"/>
<feature type="chain" id="PRO_5029891658" evidence="2">
    <location>
        <begin position="22"/>
        <end position="319"/>
    </location>
</feature>
<dbReference type="KEGG" id="vde:111250816"/>
<reference evidence="3" key="1">
    <citation type="submission" date="2021-01" db="UniProtKB">
        <authorList>
            <consortium name="EnsemblMetazoa"/>
        </authorList>
    </citation>
    <scope>IDENTIFICATION</scope>
</reference>
<protein>
    <submittedName>
        <fullName evidence="3">Uncharacterized protein</fullName>
    </submittedName>
</protein>
<organism evidence="3 4">
    <name type="scientific">Varroa destructor</name>
    <name type="common">Honeybee mite</name>
    <dbReference type="NCBI Taxonomy" id="109461"/>
    <lineage>
        <taxon>Eukaryota</taxon>
        <taxon>Metazoa</taxon>
        <taxon>Ecdysozoa</taxon>
        <taxon>Arthropoda</taxon>
        <taxon>Chelicerata</taxon>
        <taxon>Arachnida</taxon>
        <taxon>Acari</taxon>
        <taxon>Parasitiformes</taxon>
        <taxon>Mesostigmata</taxon>
        <taxon>Gamasina</taxon>
        <taxon>Dermanyssoidea</taxon>
        <taxon>Varroidae</taxon>
        <taxon>Varroa</taxon>
    </lineage>
</organism>
<evidence type="ECO:0000313" key="3">
    <source>
        <dbReference type="EnsemblMetazoa" id="XP_022662334"/>
    </source>
</evidence>
<keyword evidence="4" id="KW-1185">Reference proteome</keyword>
<dbReference type="AlphaFoldDB" id="A0A7M7K6E1"/>
<evidence type="ECO:0000313" key="4">
    <source>
        <dbReference type="Proteomes" id="UP000594260"/>
    </source>
</evidence>
<keyword evidence="2" id="KW-0732">Signal</keyword>
<evidence type="ECO:0000256" key="1">
    <source>
        <dbReference type="SAM" id="MobiDB-lite"/>
    </source>
</evidence>
<proteinExistence type="predicted"/>
<dbReference type="Proteomes" id="UP000594260">
    <property type="component" value="Unplaced"/>
</dbReference>
<feature type="compositionally biased region" description="Basic and acidic residues" evidence="1">
    <location>
        <begin position="132"/>
        <end position="142"/>
    </location>
</feature>
<dbReference type="RefSeq" id="XP_022662334.1">
    <property type="nucleotide sequence ID" value="XM_022806599.1"/>
</dbReference>
<dbReference type="OrthoDB" id="10607293at2759"/>
<feature type="region of interest" description="Disordered" evidence="1">
    <location>
        <begin position="73"/>
        <end position="145"/>
    </location>
</feature>
<sequence>MRFTLLLTLFVSVVHTTLVQSQFLSRLLSHFLFSSRHSDEEGYPRYGHSYSMIPLREPPKSFRKLGLCYSLRPPPRRRYHRRPSNPSDPFKYDPDDEDYYREHALPRPPRRPSPSYQRTYVYNLPPPQSSHKSNEQDGDDNHPPMTIYLQAGANGDYNKPRRIRVVTLDSYPHFHREFGYGHNNPYQTGLWNKGFIQRDIIFPQNYHSSSDNKRGLHAYGATYGSGGYPEPTLGHIFNGFGDSDDAIDSYGESLKGGNSVGSGGTVIVPDPAYHSVNTGYTASRHGGIADEKSSFDAHAQSTTVAAKFDYDYYRKKRRK</sequence>
<feature type="compositionally biased region" description="Basic residues" evidence="1">
    <location>
        <begin position="74"/>
        <end position="83"/>
    </location>
</feature>
<accession>A0A7M7K6E1</accession>
<name>A0A7M7K6E1_VARDE</name>
<dbReference type="EnsemblMetazoa" id="XM_022806599">
    <property type="protein sequence ID" value="XP_022662334"/>
    <property type="gene ID" value="LOC111250816"/>
</dbReference>
<dbReference type="InParanoid" id="A0A7M7K6E1"/>
<feature type="signal peptide" evidence="2">
    <location>
        <begin position="1"/>
        <end position="21"/>
    </location>
</feature>
<evidence type="ECO:0000256" key="2">
    <source>
        <dbReference type="SAM" id="SignalP"/>
    </source>
</evidence>